<dbReference type="GO" id="GO:0005789">
    <property type="term" value="C:endoplasmic reticulum membrane"/>
    <property type="evidence" value="ECO:0007669"/>
    <property type="project" value="UniProtKB-SubCell"/>
</dbReference>
<keyword evidence="9" id="KW-0472">Membrane</keyword>
<keyword evidence="8" id="KW-0445">Lipid transport</keyword>
<evidence type="ECO:0000256" key="5">
    <source>
        <dbReference type="ARBA" id="ARBA00022448"/>
    </source>
</evidence>
<accession>A0A2K3NUM5</accession>
<dbReference type="PANTHER" id="PTHR13190:SF1">
    <property type="entry name" value="AUTOPHAGY-RELATED 2, ISOFORM A"/>
    <property type="match status" value="1"/>
</dbReference>
<evidence type="ECO:0000256" key="10">
    <source>
        <dbReference type="ARBA" id="ARBA00024479"/>
    </source>
</evidence>
<comment type="subcellular location">
    <subcellularLocation>
        <location evidence="1">Endoplasmic reticulum membrane</location>
        <topology evidence="1">Peripheral membrane protein</topology>
    </subcellularLocation>
    <subcellularLocation>
        <location evidence="2">Preautophagosomal structure membrane</location>
        <topology evidence="2">Peripheral membrane protein</topology>
    </subcellularLocation>
</comment>
<comment type="catalytic activity">
    <reaction evidence="11">
        <text>a 1,2-diacyl-sn-glycero-3-phosphoethanolamine(in) = a 1,2-diacyl-sn-glycero-3-phosphoethanolamine(out)</text>
        <dbReference type="Rhea" id="RHEA:38895"/>
        <dbReference type="ChEBI" id="CHEBI:64612"/>
    </reaction>
</comment>
<evidence type="ECO:0000256" key="9">
    <source>
        <dbReference type="ARBA" id="ARBA00023136"/>
    </source>
</evidence>
<evidence type="ECO:0000256" key="6">
    <source>
        <dbReference type="ARBA" id="ARBA00022824"/>
    </source>
</evidence>
<evidence type="ECO:0000256" key="4">
    <source>
        <dbReference type="ARBA" id="ARBA00018070"/>
    </source>
</evidence>
<protein>
    <recommendedName>
        <fullName evidence="4">Autophagy-related protein 2</fullName>
    </recommendedName>
</protein>
<dbReference type="GO" id="GO:0034727">
    <property type="term" value="P:piecemeal microautophagy of the nucleus"/>
    <property type="evidence" value="ECO:0007669"/>
    <property type="project" value="TreeGrafter"/>
</dbReference>
<reference evidence="13 14" key="1">
    <citation type="journal article" date="2014" name="Am. J. Bot.">
        <title>Genome assembly and annotation for red clover (Trifolium pratense; Fabaceae).</title>
        <authorList>
            <person name="Istvanek J."/>
            <person name="Jaros M."/>
            <person name="Krenek A."/>
            <person name="Repkova J."/>
        </authorList>
    </citation>
    <scope>NUCLEOTIDE SEQUENCE [LARGE SCALE GENOMIC DNA]</scope>
    <source>
        <strain evidence="14">cv. Tatra</strain>
        <tissue evidence="13">Young leaves</tissue>
    </source>
</reference>
<keyword evidence="7" id="KW-0072">Autophagy</keyword>
<evidence type="ECO:0000256" key="11">
    <source>
        <dbReference type="ARBA" id="ARBA00024615"/>
    </source>
</evidence>
<comment type="caution">
    <text evidence="13">The sequence shown here is derived from an EMBL/GenBank/DDBJ whole genome shotgun (WGS) entry which is preliminary data.</text>
</comment>
<dbReference type="GO" id="GO:0032266">
    <property type="term" value="F:phosphatidylinositol-3-phosphate binding"/>
    <property type="evidence" value="ECO:0007669"/>
    <property type="project" value="TreeGrafter"/>
</dbReference>
<dbReference type="GO" id="GO:0043495">
    <property type="term" value="F:protein-membrane adaptor activity"/>
    <property type="evidence" value="ECO:0007669"/>
    <property type="project" value="TreeGrafter"/>
</dbReference>
<evidence type="ECO:0000313" key="13">
    <source>
        <dbReference type="EMBL" id="PNY06738.1"/>
    </source>
</evidence>
<evidence type="ECO:0000256" key="1">
    <source>
        <dbReference type="ARBA" id="ARBA00004406"/>
    </source>
</evidence>
<dbReference type="GO" id="GO:0000422">
    <property type="term" value="P:autophagy of mitochondrion"/>
    <property type="evidence" value="ECO:0007669"/>
    <property type="project" value="TreeGrafter"/>
</dbReference>
<reference evidence="13 14" key="2">
    <citation type="journal article" date="2017" name="Front. Plant Sci.">
        <title>Gene Classification and Mining of Molecular Markers Useful in Red Clover (Trifolium pratense) Breeding.</title>
        <authorList>
            <person name="Istvanek J."/>
            <person name="Dluhosova J."/>
            <person name="Dluhos P."/>
            <person name="Patkova L."/>
            <person name="Nedelnik J."/>
            <person name="Repkova J."/>
        </authorList>
    </citation>
    <scope>NUCLEOTIDE SEQUENCE [LARGE SCALE GENOMIC DNA]</scope>
    <source>
        <strain evidence="14">cv. Tatra</strain>
        <tissue evidence="13">Young leaves</tissue>
    </source>
</reference>
<dbReference type="InterPro" id="IPR026849">
    <property type="entry name" value="ATG2"/>
</dbReference>
<dbReference type="Proteomes" id="UP000236291">
    <property type="component" value="Unassembled WGS sequence"/>
</dbReference>
<sequence length="339" mass="36746">MLLHLHQCQLDFLVDFFGKKNSSNDQSPNNCHDLEGSKSFPERSEDHACHSIAQEALLPYFQASRKLDIRSIIVRVDYSPSRVDLAALSRGKYVELVNLIPWKGVELNLKHVHASGIYGWGSVCETALGEWLEDISQNQIHKILRGLPTVRSLIAVGTGAAKLISSPVENYKKERRVIKGLQRGTIAFLRSISLEAVALGVHLAAGAHDFLLQAEYSLSSVPSSVSSPVKDKSNTGARSNQPKDAQQGIQQACESLSDGLGKSAAVLVQNPLKKYQRGSGAGPALAAAVRAVPAAAIAPASACASAVHYALLGFRNSLDPERKKESMEKYCPTQPWEED</sequence>
<keyword evidence="6" id="KW-0256">Endoplasmic reticulum</keyword>
<keyword evidence="5" id="KW-0813">Transport</keyword>
<feature type="region of interest" description="Disordered" evidence="12">
    <location>
        <begin position="221"/>
        <end position="252"/>
    </location>
</feature>
<evidence type="ECO:0000256" key="2">
    <source>
        <dbReference type="ARBA" id="ARBA00004623"/>
    </source>
</evidence>
<comment type="catalytic activity">
    <reaction evidence="10">
        <text>a 1,2-diacyl-sn-glycero-3-phospho-L-serine(in) = a 1,2-diacyl-sn-glycero-3-phospho-L-serine(out)</text>
        <dbReference type="Rhea" id="RHEA:38663"/>
        <dbReference type="ChEBI" id="CHEBI:57262"/>
    </reaction>
</comment>
<evidence type="ECO:0000256" key="12">
    <source>
        <dbReference type="SAM" id="MobiDB-lite"/>
    </source>
</evidence>
<gene>
    <name evidence="13" type="ORF">L195_g003214</name>
</gene>
<dbReference type="AlphaFoldDB" id="A0A2K3NUM5"/>
<dbReference type="Pfam" id="PF13329">
    <property type="entry name" value="ATG2_CAD"/>
    <property type="match status" value="1"/>
</dbReference>
<evidence type="ECO:0000256" key="7">
    <source>
        <dbReference type="ARBA" id="ARBA00023006"/>
    </source>
</evidence>
<evidence type="ECO:0000256" key="3">
    <source>
        <dbReference type="ARBA" id="ARBA00009714"/>
    </source>
</evidence>
<dbReference type="GO" id="GO:0034045">
    <property type="term" value="C:phagophore assembly site membrane"/>
    <property type="evidence" value="ECO:0007669"/>
    <property type="project" value="UniProtKB-SubCell"/>
</dbReference>
<evidence type="ECO:0000256" key="8">
    <source>
        <dbReference type="ARBA" id="ARBA00023055"/>
    </source>
</evidence>
<dbReference type="STRING" id="57577.A0A2K3NUM5"/>
<dbReference type="GO" id="GO:0006869">
    <property type="term" value="P:lipid transport"/>
    <property type="evidence" value="ECO:0007669"/>
    <property type="project" value="UniProtKB-KW"/>
</dbReference>
<name>A0A2K3NUM5_TRIPR</name>
<dbReference type="GO" id="GO:0061723">
    <property type="term" value="P:glycophagy"/>
    <property type="evidence" value="ECO:0007669"/>
    <property type="project" value="TreeGrafter"/>
</dbReference>
<comment type="similarity">
    <text evidence="3">Belongs to the ATG2 family.</text>
</comment>
<proteinExistence type="inferred from homology"/>
<feature type="compositionally biased region" description="Polar residues" evidence="12">
    <location>
        <begin position="234"/>
        <end position="252"/>
    </location>
</feature>
<dbReference type="PANTHER" id="PTHR13190">
    <property type="entry name" value="AUTOPHAGY-RELATED 2, ISOFORM A"/>
    <property type="match status" value="1"/>
</dbReference>
<organism evidence="13 14">
    <name type="scientific">Trifolium pratense</name>
    <name type="common">Red clover</name>
    <dbReference type="NCBI Taxonomy" id="57577"/>
    <lineage>
        <taxon>Eukaryota</taxon>
        <taxon>Viridiplantae</taxon>
        <taxon>Streptophyta</taxon>
        <taxon>Embryophyta</taxon>
        <taxon>Tracheophyta</taxon>
        <taxon>Spermatophyta</taxon>
        <taxon>Magnoliopsida</taxon>
        <taxon>eudicotyledons</taxon>
        <taxon>Gunneridae</taxon>
        <taxon>Pentapetalae</taxon>
        <taxon>rosids</taxon>
        <taxon>fabids</taxon>
        <taxon>Fabales</taxon>
        <taxon>Fabaceae</taxon>
        <taxon>Papilionoideae</taxon>
        <taxon>50 kb inversion clade</taxon>
        <taxon>NPAAA clade</taxon>
        <taxon>Hologalegina</taxon>
        <taxon>IRL clade</taxon>
        <taxon>Trifolieae</taxon>
        <taxon>Trifolium</taxon>
    </lineage>
</organism>
<dbReference type="GO" id="GO:0000045">
    <property type="term" value="P:autophagosome assembly"/>
    <property type="evidence" value="ECO:0007669"/>
    <property type="project" value="TreeGrafter"/>
</dbReference>
<dbReference type="GO" id="GO:0061908">
    <property type="term" value="C:phagophore"/>
    <property type="evidence" value="ECO:0007669"/>
    <property type="project" value="TreeGrafter"/>
</dbReference>
<evidence type="ECO:0000313" key="14">
    <source>
        <dbReference type="Proteomes" id="UP000236291"/>
    </source>
</evidence>
<dbReference type="EMBL" id="ASHM01001471">
    <property type="protein sequence ID" value="PNY06738.1"/>
    <property type="molecule type" value="Genomic_DNA"/>
</dbReference>
<dbReference type="GO" id="GO:0061709">
    <property type="term" value="P:reticulophagy"/>
    <property type="evidence" value="ECO:0007669"/>
    <property type="project" value="TreeGrafter"/>
</dbReference>